<dbReference type="EMBL" id="CM042010">
    <property type="protein sequence ID" value="KAI3780976.1"/>
    <property type="molecule type" value="Genomic_DNA"/>
</dbReference>
<reference evidence="1 2" key="2">
    <citation type="journal article" date="2022" name="Mol. Ecol. Resour.">
        <title>The genomes of chicory, endive, great burdock and yacon provide insights into Asteraceae paleo-polyploidization history and plant inulin production.</title>
        <authorList>
            <person name="Fan W."/>
            <person name="Wang S."/>
            <person name="Wang H."/>
            <person name="Wang A."/>
            <person name="Jiang F."/>
            <person name="Liu H."/>
            <person name="Zhao H."/>
            <person name="Xu D."/>
            <person name="Zhang Y."/>
        </authorList>
    </citation>
    <scope>NUCLEOTIDE SEQUENCE [LARGE SCALE GENOMIC DNA]</scope>
    <source>
        <strain evidence="2">cv. Punajuju</strain>
        <tissue evidence="1">Leaves</tissue>
    </source>
</reference>
<organism evidence="1 2">
    <name type="scientific">Cichorium intybus</name>
    <name type="common">Chicory</name>
    <dbReference type="NCBI Taxonomy" id="13427"/>
    <lineage>
        <taxon>Eukaryota</taxon>
        <taxon>Viridiplantae</taxon>
        <taxon>Streptophyta</taxon>
        <taxon>Embryophyta</taxon>
        <taxon>Tracheophyta</taxon>
        <taxon>Spermatophyta</taxon>
        <taxon>Magnoliopsida</taxon>
        <taxon>eudicotyledons</taxon>
        <taxon>Gunneridae</taxon>
        <taxon>Pentapetalae</taxon>
        <taxon>asterids</taxon>
        <taxon>campanulids</taxon>
        <taxon>Asterales</taxon>
        <taxon>Asteraceae</taxon>
        <taxon>Cichorioideae</taxon>
        <taxon>Cichorieae</taxon>
        <taxon>Cichoriinae</taxon>
        <taxon>Cichorium</taxon>
    </lineage>
</organism>
<dbReference type="Proteomes" id="UP001055811">
    <property type="component" value="Linkage Group LG02"/>
</dbReference>
<reference evidence="2" key="1">
    <citation type="journal article" date="2022" name="Mol. Ecol. Resour.">
        <title>The genomes of chicory, endive, great burdock and yacon provide insights into Asteraceae palaeo-polyploidization history and plant inulin production.</title>
        <authorList>
            <person name="Fan W."/>
            <person name="Wang S."/>
            <person name="Wang H."/>
            <person name="Wang A."/>
            <person name="Jiang F."/>
            <person name="Liu H."/>
            <person name="Zhao H."/>
            <person name="Xu D."/>
            <person name="Zhang Y."/>
        </authorList>
    </citation>
    <scope>NUCLEOTIDE SEQUENCE [LARGE SCALE GENOMIC DNA]</scope>
    <source>
        <strain evidence="2">cv. Punajuju</strain>
    </source>
</reference>
<keyword evidence="2" id="KW-1185">Reference proteome</keyword>
<proteinExistence type="predicted"/>
<gene>
    <name evidence="1" type="ORF">L2E82_10972</name>
</gene>
<comment type="caution">
    <text evidence="1">The sequence shown here is derived from an EMBL/GenBank/DDBJ whole genome shotgun (WGS) entry which is preliminary data.</text>
</comment>
<name>A0ACB9GD18_CICIN</name>
<evidence type="ECO:0000313" key="1">
    <source>
        <dbReference type="EMBL" id="KAI3780976.1"/>
    </source>
</evidence>
<accession>A0ACB9GD18</accession>
<sequence length="219" mass="24456">MQSSGTSGTRNLFGSQKLLKEVVVGLDCDVEIIRDKLVEDGKQLDVVSIVVVLGVGLDNFKKCFPGIKELTSTLYSDKQNDFEELLYLETLVLIRSGSRRRESAEPEFLRGEQNLGKKQIRFPTALKYLSISRCHLSWSDMSIIQSLPNLVCLVLRDNGFEEPCGAISTLQSIEVSDCAPSLRLSLLKIQKEQYDVGNCELKITVDGVEMPSFVPTYDD</sequence>
<protein>
    <submittedName>
        <fullName evidence="1">Uncharacterized protein</fullName>
    </submittedName>
</protein>
<evidence type="ECO:0000313" key="2">
    <source>
        <dbReference type="Proteomes" id="UP001055811"/>
    </source>
</evidence>